<keyword evidence="1" id="KW-0106">Calcium</keyword>
<dbReference type="InterPro" id="IPR001343">
    <property type="entry name" value="Hemolysn_Ca-bd"/>
</dbReference>
<evidence type="ECO:0000256" key="2">
    <source>
        <dbReference type="SAM" id="MobiDB-lite"/>
    </source>
</evidence>
<dbReference type="SUPFAM" id="SSF51120">
    <property type="entry name" value="beta-Roll"/>
    <property type="match status" value="1"/>
</dbReference>
<accession>A0A657Q701</accession>
<organism evidence="3 4">
    <name type="scientific">Candidatus Sedimenticola endophacoides</name>
    <dbReference type="NCBI Taxonomy" id="2548426"/>
    <lineage>
        <taxon>Bacteria</taxon>
        <taxon>Pseudomonadati</taxon>
        <taxon>Pseudomonadota</taxon>
        <taxon>Gammaproteobacteria</taxon>
        <taxon>Chromatiales</taxon>
        <taxon>Sedimenticolaceae</taxon>
        <taxon>Sedimenticola</taxon>
    </lineage>
</organism>
<reference evidence="3 4" key="1">
    <citation type="submission" date="2018-01" db="EMBL/GenBank/DDBJ databases">
        <title>Novel co-symbiosis in the lucinid bivalve Phacoides pectinatus.</title>
        <authorList>
            <person name="Lim S.J."/>
            <person name="Davis B.G."/>
            <person name="Gill D.E."/>
            <person name="Engel A.S."/>
            <person name="Anderson L.C."/>
            <person name="Campbell B.J."/>
        </authorList>
    </citation>
    <scope>NUCLEOTIDE SEQUENCE [LARGE SCALE GENOMIC DNA]</scope>
    <source>
        <strain evidence="3">N3_P5</strain>
    </source>
</reference>
<comment type="caution">
    <text evidence="3">The sequence shown here is derived from an EMBL/GenBank/DDBJ whole genome shotgun (WGS) entry which is preliminary data.</text>
</comment>
<evidence type="ECO:0000313" key="3">
    <source>
        <dbReference type="EMBL" id="PUD98115.1"/>
    </source>
</evidence>
<dbReference type="PROSITE" id="PS00330">
    <property type="entry name" value="HEMOLYSIN_CALCIUM"/>
    <property type="match status" value="1"/>
</dbReference>
<dbReference type="InterPro" id="IPR018511">
    <property type="entry name" value="Hemolysin-typ_Ca-bd_CS"/>
</dbReference>
<dbReference type="GO" id="GO:0005509">
    <property type="term" value="F:calcium ion binding"/>
    <property type="evidence" value="ECO:0007669"/>
    <property type="project" value="InterPro"/>
</dbReference>
<evidence type="ECO:0008006" key="5">
    <source>
        <dbReference type="Google" id="ProtNLM"/>
    </source>
</evidence>
<dbReference type="InterPro" id="IPR011049">
    <property type="entry name" value="Serralysin-like_metalloprot_C"/>
</dbReference>
<feature type="region of interest" description="Disordered" evidence="2">
    <location>
        <begin position="879"/>
        <end position="904"/>
    </location>
</feature>
<gene>
    <name evidence="3" type="ORF">C3L24_13400</name>
</gene>
<dbReference type="Gene3D" id="2.160.20.160">
    <property type="match status" value="2"/>
</dbReference>
<protein>
    <recommendedName>
        <fullName evidence="5">Calcium-binding protein</fullName>
    </recommendedName>
</protein>
<dbReference type="PRINTS" id="PR00313">
    <property type="entry name" value="CABNDNGRPT"/>
</dbReference>
<evidence type="ECO:0000256" key="1">
    <source>
        <dbReference type="ARBA" id="ARBA00022837"/>
    </source>
</evidence>
<dbReference type="EMBL" id="PQCO01000324">
    <property type="protein sequence ID" value="PUD98115.1"/>
    <property type="molecule type" value="Genomic_DNA"/>
</dbReference>
<proteinExistence type="predicted"/>
<dbReference type="AlphaFoldDB" id="A0A657Q701"/>
<sequence length="975" mass="100296">MYPLNQGKSLLRETDGEMRIGRVASGSGDVTLLSDGAMIEAGDDAAGDIAGSTLVLTAGGGIGDVGNRVEIESELLRATAGAGIYLDEIGGDLNIDRVNAVTGDAFLAAEGSIIDANDDELSNVDAQGIVLHARNGAIGSVDNNLEINTQNGGVLSAEAWQDVYLNEVSDDMILALGVSHTGDIRLRTPDDFLLRPDGVIEAEGHVGLFADYNDVDSEGARVEVAGSLDAASASITVADGDDVVDLRGDWNTGSAATIDLGEGQNQVDLRGGFETGSIMITSGGGDDEIGILNLTASADSLIDTGSGDDTITLGRSLFGAAGDGVLNGIDAPLMIDGSAHGAGDSLNLDDTADTADNVGTVTDTTISGFGLGSAIQYRRIENLNFGLGTGDDTLNLLSTAGGTATRISGNGGDDTFNVHSTAAGSTTVIAGNQGDDAFHISSDAPLNTGTVNGIEGDLLIHDGIGDNHLVVSDLSDISDQNVRISAHAISGLSPVDIRYDGEGGDFSGTLDIYSGSGDDSVEVDSLSGEATTVVHTSGGDDQLVVNPTVTVGGLIANGGDGNDLLDARPSGIPVEFNGDAGDDILLGSIFADTLNGGDGSDYVIGDHGRYQSGPAGMEEMWNENSDQGGDDRITGGNGMDFLIGAGGNDFIDGGGGPDVIFGDGGHIRFASGLPYLARSLDQGQGGQDILVAGPGTDIVIGGAGFDQLFGSFREDLLIGGAGWVEFSVDGDVFRIKRVYTNNDDSHGDAFNTLYGLDLFGIGGYGLGSEPGLEGIRIAALETLQSGAGGAFSHDDALNQGFDINALPAPGAGEPCIPAELFNNPGFMQQLSPEEAQLPMCEEPVADSPAAGGACIPQALLEDPAFREQLNPDEVQLPVCPVTPAGESGPGENSGEQRQQEKQPDDGELMALVAALGGWKVSQVEGRSAPDVRRVEKQRRRRIMRWDDTLATLVDDEADAQTRPWHTGYKKITKLH</sequence>
<evidence type="ECO:0000313" key="4">
    <source>
        <dbReference type="Proteomes" id="UP000250928"/>
    </source>
</evidence>
<dbReference type="Pfam" id="PF00353">
    <property type="entry name" value="HemolysinCabind"/>
    <property type="match status" value="3"/>
</dbReference>
<name>A0A657Q701_9GAMM</name>
<dbReference type="Proteomes" id="UP000250928">
    <property type="component" value="Unassembled WGS sequence"/>
</dbReference>